<evidence type="ECO:0000256" key="2">
    <source>
        <dbReference type="SAM" id="Phobius"/>
    </source>
</evidence>
<accession>A0A6N9T782</accession>
<evidence type="ECO:0000256" key="1">
    <source>
        <dbReference type="SAM" id="MobiDB-lite"/>
    </source>
</evidence>
<organism evidence="3 4">
    <name type="scientific">Jiella pacifica</name>
    <dbReference type="NCBI Taxonomy" id="2696469"/>
    <lineage>
        <taxon>Bacteria</taxon>
        <taxon>Pseudomonadati</taxon>
        <taxon>Pseudomonadota</taxon>
        <taxon>Alphaproteobacteria</taxon>
        <taxon>Hyphomicrobiales</taxon>
        <taxon>Aurantimonadaceae</taxon>
        <taxon>Jiella</taxon>
    </lineage>
</organism>
<feature type="transmembrane region" description="Helical" evidence="2">
    <location>
        <begin position="7"/>
        <end position="29"/>
    </location>
</feature>
<sequence length="62" mass="6673">MPTLVRLLTIIALVCGTIYGIMAALVYFVEPTRTEVTVPVTLPEVDEEAEPAASDGLSELRP</sequence>
<keyword evidence="2" id="KW-0472">Membrane</keyword>
<evidence type="ECO:0000313" key="3">
    <source>
        <dbReference type="EMBL" id="NDW06065.1"/>
    </source>
</evidence>
<dbReference type="EMBL" id="JAAAMG010000014">
    <property type="protein sequence ID" value="NDW06065.1"/>
    <property type="molecule type" value="Genomic_DNA"/>
</dbReference>
<keyword evidence="4" id="KW-1185">Reference proteome</keyword>
<proteinExistence type="predicted"/>
<keyword evidence="2" id="KW-1133">Transmembrane helix</keyword>
<protein>
    <recommendedName>
        <fullName evidence="5">Histidine kinase</fullName>
    </recommendedName>
</protein>
<dbReference type="RefSeq" id="WP_163464591.1">
    <property type="nucleotide sequence ID" value="NZ_JAAAMG010000014.1"/>
</dbReference>
<comment type="caution">
    <text evidence="3">The sequence shown here is derived from an EMBL/GenBank/DDBJ whole genome shotgun (WGS) entry which is preliminary data.</text>
</comment>
<evidence type="ECO:0000313" key="4">
    <source>
        <dbReference type="Proteomes" id="UP000469011"/>
    </source>
</evidence>
<name>A0A6N9T782_9HYPH</name>
<dbReference type="Proteomes" id="UP000469011">
    <property type="component" value="Unassembled WGS sequence"/>
</dbReference>
<gene>
    <name evidence="3" type="ORF">GTK09_16715</name>
</gene>
<keyword evidence="2" id="KW-0812">Transmembrane</keyword>
<dbReference type="AlphaFoldDB" id="A0A6N9T782"/>
<feature type="region of interest" description="Disordered" evidence="1">
    <location>
        <begin position="41"/>
        <end position="62"/>
    </location>
</feature>
<evidence type="ECO:0008006" key="5">
    <source>
        <dbReference type="Google" id="ProtNLM"/>
    </source>
</evidence>
<reference evidence="3 4" key="1">
    <citation type="submission" date="2020-01" db="EMBL/GenBank/DDBJ databases">
        <title>Jiella pacifica sp. nov.</title>
        <authorList>
            <person name="Xue Z."/>
            <person name="Zhu S."/>
            <person name="Chen J."/>
            <person name="Yang J."/>
        </authorList>
    </citation>
    <scope>NUCLEOTIDE SEQUENCE [LARGE SCALE GENOMIC DNA]</scope>
    <source>
        <strain evidence="3 4">40Bstr34</strain>
    </source>
</reference>